<evidence type="ECO:0000256" key="1">
    <source>
        <dbReference type="ARBA" id="ARBA00006817"/>
    </source>
</evidence>
<accession>A0A2M9G5M1</accession>
<name>A0A2M9G5M1_9PROT</name>
<dbReference type="Gene3D" id="3.30.530.20">
    <property type="match status" value="1"/>
</dbReference>
<protein>
    <submittedName>
        <fullName evidence="3">Polyketide cyclase</fullName>
    </submittedName>
</protein>
<gene>
    <name evidence="3" type="ORF">CVT23_03810</name>
</gene>
<evidence type="ECO:0000259" key="2">
    <source>
        <dbReference type="Pfam" id="PF08327"/>
    </source>
</evidence>
<dbReference type="EMBL" id="PHIG01000011">
    <property type="protein sequence ID" value="PJK31000.1"/>
    <property type="molecule type" value="Genomic_DNA"/>
</dbReference>
<feature type="domain" description="Activator of Hsp90 ATPase homologue 1/2-like C-terminal" evidence="2">
    <location>
        <begin position="28"/>
        <end position="163"/>
    </location>
</feature>
<dbReference type="SUPFAM" id="SSF55961">
    <property type="entry name" value="Bet v1-like"/>
    <property type="match status" value="1"/>
</dbReference>
<evidence type="ECO:0000313" key="4">
    <source>
        <dbReference type="Proteomes" id="UP000229498"/>
    </source>
</evidence>
<dbReference type="InterPro" id="IPR013538">
    <property type="entry name" value="ASHA1/2-like_C"/>
</dbReference>
<sequence>MPTRKETAMTEDTAAGASHELEINRLLRAPRAAIYRAWTEPQLLKRWFCPAPWTIAEARVDVRAGGSSHMVMQGPDGERITMRGVYLEVVPGERIVFTDAYVRAWEPSEKPFFTASVDLTDEDGGTRYIARATHWTEADRKAHEEMGFHEGWNICADQLERLAQELAAAPA</sequence>
<dbReference type="Pfam" id="PF08327">
    <property type="entry name" value="AHSA1"/>
    <property type="match status" value="1"/>
</dbReference>
<dbReference type="Proteomes" id="UP000229498">
    <property type="component" value="Unassembled WGS sequence"/>
</dbReference>
<proteinExistence type="inferred from homology"/>
<comment type="caution">
    <text evidence="3">The sequence shown here is derived from an EMBL/GenBank/DDBJ whole genome shotgun (WGS) entry which is preliminary data.</text>
</comment>
<dbReference type="AlphaFoldDB" id="A0A2M9G5M1"/>
<comment type="similarity">
    <text evidence="1">Belongs to the AHA1 family.</text>
</comment>
<evidence type="ECO:0000313" key="3">
    <source>
        <dbReference type="EMBL" id="PJK31000.1"/>
    </source>
</evidence>
<dbReference type="CDD" id="cd08896">
    <property type="entry name" value="SRPBCC_CalC_Aha1-like_3"/>
    <property type="match status" value="1"/>
</dbReference>
<organism evidence="3 4">
    <name type="scientific">Minwuia thermotolerans</name>
    <dbReference type="NCBI Taxonomy" id="2056226"/>
    <lineage>
        <taxon>Bacteria</taxon>
        <taxon>Pseudomonadati</taxon>
        <taxon>Pseudomonadota</taxon>
        <taxon>Alphaproteobacteria</taxon>
        <taxon>Minwuiales</taxon>
        <taxon>Minwuiaceae</taxon>
        <taxon>Minwuia</taxon>
    </lineage>
</organism>
<dbReference type="InterPro" id="IPR023393">
    <property type="entry name" value="START-like_dom_sf"/>
</dbReference>
<dbReference type="OrthoDB" id="9805228at2"/>
<reference evidence="3 4" key="1">
    <citation type="submission" date="2017-11" db="EMBL/GenBank/DDBJ databases">
        <title>Draft genome sequence of Rhizobiales bacterium SY3-13.</title>
        <authorList>
            <person name="Sun C."/>
        </authorList>
    </citation>
    <scope>NUCLEOTIDE SEQUENCE [LARGE SCALE GENOMIC DNA]</scope>
    <source>
        <strain evidence="3 4">SY3-13</strain>
    </source>
</reference>
<keyword evidence="4" id="KW-1185">Reference proteome</keyword>